<dbReference type="Proteomes" id="UP001626550">
    <property type="component" value="Unassembled WGS sequence"/>
</dbReference>
<gene>
    <name evidence="2" type="ORF">Ciccas_002944</name>
</gene>
<accession>A0ABD2QFT2</accession>
<keyword evidence="3" id="KW-1185">Reference proteome</keyword>
<dbReference type="AlphaFoldDB" id="A0ABD2QFT2"/>
<name>A0ABD2QFT2_9PLAT</name>
<dbReference type="InterPro" id="IPR036770">
    <property type="entry name" value="Ankyrin_rpt-contain_sf"/>
</dbReference>
<reference evidence="2 3" key="1">
    <citation type="submission" date="2024-11" db="EMBL/GenBank/DDBJ databases">
        <title>Adaptive evolution of stress response genes in parasites aligns with host niche diversity.</title>
        <authorList>
            <person name="Hahn C."/>
            <person name="Resl P."/>
        </authorList>
    </citation>
    <scope>NUCLEOTIDE SEQUENCE [LARGE SCALE GENOMIC DNA]</scope>
    <source>
        <strain evidence="2">EGGRZ-B1_66</strain>
        <tissue evidence="2">Body</tissue>
    </source>
</reference>
<evidence type="ECO:0000256" key="1">
    <source>
        <dbReference type="PROSITE-ProRule" id="PRU00023"/>
    </source>
</evidence>
<dbReference type="PROSITE" id="PS50088">
    <property type="entry name" value="ANK_REPEAT"/>
    <property type="match status" value="1"/>
</dbReference>
<sequence length="122" mass="13230">MLEGRIPASAQVSFDKSIECLGVLLCTSADITLKEASARGLPPLHLAVLRRNLEAAERLLNEGKCPVDCMDAQNNTALHWCAITDNLPFVSPLLVPMTSTGAWELGRVNKQILPITDMVMTS</sequence>
<evidence type="ECO:0000313" key="2">
    <source>
        <dbReference type="EMBL" id="KAL3318391.1"/>
    </source>
</evidence>
<feature type="repeat" description="ANK" evidence="1">
    <location>
        <begin position="39"/>
        <end position="63"/>
    </location>
</feature>
<protein>
    <submittedName>
        <fullName evidence="2">Uncharacterized protein</fullName>
    </submittedName>
</protein>
<dbReference type="EMBL" id="JBJKFK010000249">
    <property type="protein sequence ID" value="KAL3318391.1"/>
    <property type="molecule type" value="Genomic_DNA"/>
</dbReference>
<keyword evidence="1" id="KW-0040">ANK repeat</keyword>
<organism evidence="2 3">
    <name type="scientific">Cichlidogyrus casuarinus</name>
    <dbReference type="NCBI Taxonomy" id="1844966"/>
    <lineage>
        <taxon>Eukaryota</taxon>
        <taxon>Metazoa</taxon>
        <taxon>Spiralia</taxon>
        <taxon>Lophotrochozoa</taxon>
        <taxon>Platyhelminthes</taxon>
        <taxon>Monogenea</taxon>
        <taxon>Monopisthocotylea</taxon>
        <taxon>Dactylogyridea</taxon>
        <taxon>Ancyrocephalidae</taxon>
        <taxon>Cichlidogyrus</taxon>
    </lineage>
</organism>
<dbReference type="Gene3D" id="1.25.40.20">
    <property type="entry name" value="Ankyrin repeat-containing domain"/>
    <property type="match status" value="1"/>
</dbReference>
<dbReference type="SUPFAM" id="SSF48403">
    <property type="entry name" value="Ankyrin repeat"/>
    <property type="match status" value="1"/>
</dbReference>
<proteinExistence type="predicted"/>
<dbReference type="InterPro" id="IPR002110">
    <property type="entry name" value="Ankyrin_rpt"/>
</dbReference>
<dbReference type="PROSITE" id="PS50297">
    <property type="entry name" value="ANK_REP_REGION"/>
    <property type="match status" value="1"/>
</dbReference>
<dbReference type="Pfam" id="PF12796">
    <property type="entry name" value="Ank_2"/>
    <property type="match status" value="1"/>
</dbReference>
<comment type="caution">
    <text evidence="2">The sequence shown here is derived from an EMBL/GenBank/DDBJ whole genome shotgun (WGS) entry which is preliminary data.</text>
</comment>
<evidence type="ECO:0000313" key="3">
    <source>
        <dbReference type="Proteomes" id="UP001626550"/>
    </source>
</evidence>